<evidence type="ECO:0000256" key="2">
    <source>
        <dbReference type="ARBA" id="ARBA00022490"/>
    </source>
</evidence>
<name>G7E138_MIXOS</name>
<dbReference type="SMART" id="SM00184">
    <property type="entry name" value="RING"/>
    <property type="match status" value="1"/>
</dbReference>
<feature type="region of interest" description="Disordered" evidence="7">
    <location>
        <begin position="631"/>
        <end position="656"/>
    </location>
</feature>
<evidence type="ECO:0000313" key="9">
    <source>
        <dbReference type="EMBL" id="GAA96548.1"/>
    </source>
</evidence>
<evidence type="ECO:0000259" key="8">
    <source>
        <dbReference type="PROSITE" id="PS50089"/>
    </source>
</evidence>
<evidence type="ECO:0000256" key="7">
    <source>
        <dbReference type="SAM" id="MobiDB-lite"/>
    </source>
</evidence>
<feature type="region of interest" description="Disordered" evidence="7">
    <location>
        <begin position="691"/>
        <end position="719"/>
    </location>
</feature>
<organism evidence="9 10">
    <name type="scientific">Mixia osmundae (strain CBS 9802 / IAM 14324 / JCM 22182 / KY 12970)</name>
    <dbReference type="NCBI Taxonomy" id="764103"/>
    <lineage>
        <taxon>Eukaryota</taxon>
        <taxon>Fungi</taxon>
        <taxon>Dikarya</taxon>
        <taxon>Basidiomycota</taxon>
        <taxon>Pucciniomycotina</taxon>
        <taxon>Mixiomycetes</taxon>
        <taxon>Mixiales</taxon>
        <taxon>Mixiaceae</taxon>
        <taxon>Mixia</taxon>
    </lineage>
</organism>
<keyword evidence="3" id="KW-0479">Metal-binding</keyword>
<gene>
    <name evidence="9" type="primary">Mo03216</name>
    <name evidence="9" type="ORF">E5Q_03216</name>
</gene>
<feature type="region of interest" description="Disordered" evidence="7">
    <location>
        <begin position="102"/>
        <end position="121"/>
    </location>
</feature>
<keyword evidence="2" id="KW-0963">Cytoplasm</keyword>
<proteinExistence type="predicted"/>
<dbReference type="InterPro" id="IPR001841">
    <property type="entry name" value="Znf_RING"/>
</dbReference>
<dbReference type="GO" id="GO:0005737">
    <property type="term" value="C:cytoplasm"/>
    <property type="evidence" value="ECO:0007669"/>
    <property type="project" value="UniProtKB-SubCell"/>
</dbReference>
<dbReference type="Gene3D" id="3.30.40.10">
    <property type="entry name" value="Zinc/RING finger domain, C3HC4 (zinc finger)"/>
    <property type="match status" value="1"/>
</dbReference>
<reference evidence="9 10" key="2">
    <citation type="journal article" date="2012" name="Open Biol.">
        <title>Characteristics of nucleosomes and linker DNA regions on the genome of the basidiomycete Mixia osmundae revealed by mono- and dinucleosome mapping.</title>
        <authorList>
            <person name="Nishida H."/>
            <person name="Kondo S."/>
            <person name="Matsumoto T."/>
            <person name="Suzuki Y."/>
            <person name="Yoshikawa H."/>
            <person name="Taylor T.D."/>
            <person name="Sugiyama J."/>
        </authorList>
    </citation>
    <scope>NUCLEOTIDE SEQUENCE [LARGE SCALE GENOMIC DNA]</scope>
    <source>
        <strain evidence="10">CBS 9802 / IAM 14324 / JCM 22182 / KY 12970</strain>
    </source>
</reference>
<evidence type="ECO:0000256" key="1">
    <source>
        <dbReference type="ARBA" id="ARBA00004496"/>
    </source>
</evidence>
<evidence type="ECO:0000256" key="5">
    <source>
        <dbReference type="ARBA" id="ARBA00022833"/>
    </source>
</evidence>
<dbReference type="GO" id="GO:0045944">
    <property type="term" value="P:positive regulation of transcription by RNA polymerase II"/>
    <property type="evidence" value="ECO:0007669"/>
    <property type="project" value="TreeGrafter"/>
</dbReference>
<feature type="compositionally biased region" description="Low complexity" evidence="7">
    <location>
        <begin position="16"/>
        <end position="30"/>
    </location>
</feature>
<dbReference type="OMA" id="PRWKKCP"/>
<dbReference type="HOGENOM" id="CLU_011811_1_1_1"/>
<dbReference type="GO" id="GO:0000976">
    <property type="term" value="F:transcription cis-regulatory region binding"/>
    <property type="evidence" value="ECO:0007669"/>
    <property type="project" value="TreeGrafter"/>
</dbReference>
<keyword evidence="5" id="KW-0862">Zinc</keyword>
<evidence type="ECO:0000256" key="6">
    <source>
        <dbReference type="PROSITE-ProRule" id="PRU00175"/>
    </source>
</evidence>
<dbReference type="eggNOG" id="KOG2164">
    <property type="taxonomic scope" value="Eukaryota"/>
</dbReference>
<dbReference type="GO" id="GO:0008270">
    <property type="term" value="F:zinc ion binding"/>
    <property type="evidence" value="ECO:0007669"/>
    <property type="project" value="UniProtKB-KW"/>
</dbReference>
<protein>
    <recommendedName>
        <fullName evidence="8">RING-type domain-containing protein</fullName>
    </recommendedName>
</protein>
<feature type="compositionally biased region" description="Polar residues" evidence="7">
    <location>
        <begin position="39"/>
        <end position="55"/>
    </location>
</feature>
<dbReference type="PROSITE" id="PS50089">
    <property type="entry name" value="ZF_RING_2"/>
    <property type="match status" value="1"/>
</dbReference>
<dbReference type="EMBL" id="BABT02000102">
    <property type="protein sequence ID" value="GAA96548.1"/>
    <property type="molecule type" value="Genomic_DNA"/>
</dbReference>
<dbReference type="InterPro" id="IPR039739">
    <property type="entry name" value="MAG2/RNF10"/>
</dbReference>
<dbReference type="OrthoDB" id="302966at2759"/>
<dbReference type="InParanoid" id="G7E138"/>
<evidence type="ECO:0000313" key="10">
    <source>
        <dbReference type="Proteomes" id="UP000009131"/>
    </source>
</evidence>
<dbReference type="PANTHER" id="PTHR12983:SF9">
    <property type="entry name" value="E3 UBIQUITIN-PROTEIN LIGASE RNF10"/>
    <property type="match status" value="1"/>
</dbReference>
<dbReference type="PANTHER" id="PTHR12983">
    <property type="entry name" value="RING FINGER 10 FAMILY MEMBER"/>
    <property type="match status" value="1"/>
</dbReference>
<keyword evidence="10" id="KW-1185">Reference proteome</keyword>
<evidence type="ECO:0000256" key="4">
    <source>
        <dbReference type="ARBA" id="ARBA00022771"/>
    </source>
</evidence>
<feature type="region of interest" description="Disordered" evidence="7">
    <location>
        <begin position="1"/>
        <end position="83"/>
    </location>
</feature>
<dbReference type="SUPFAM" id="SSF57850">
    <property type="entry name" value="RING/U-box"/>
    <property type="match status" value="1"/>
</dbReference>
<dbReference type="FunCoup" id="G7E138">
    <property type="interactions" value="275"/>
</dbReference>
<dbReference type="Proteomes" id="UP000009131">
    <property type="component" value="Unassembled WGS sequence"/>
</dbReference>
<comment type="subcellular location">
    <subcellularLocation>
        <location evidence="1">Cytoplasm</location>
    </subcellularLocation>
</comment>
<comment type="caution">
    <text evidence="9">The sequence shown here is derived from an EMBL/GenBank/DDBJ whole genome shotgun (WGS) entry which is preliminary data.</text>
</comment>
<reference evidence="9 10" key="1">
    <citation type="journal article" date="2011" name="J. Gen. Appl. Microbiol.">
        <title>Draft genome sequencing of the enigmatic basidiomycete Mixia osmundae.</title>
        <authorList>
            <person name="Nishida H."/>
            <person name="Nagatsuka Y."/>
            <person name="Sugiyama J."/>
        </authorList>
    </citation>
    <scope>NUCLEOTIDE SEQUENCE [LARGE SCALE GENOMIC DNA]</scope>
    <source>
        <strain evidence="10">CBS 9802 / IAM 14324 / JCM 22182 / KY 12970</strain>
    </source>
</reference>
<dbReference type="PROSITE" id="PS00518">
    <property type="entry name" value="ZF_RING_1"/>
    <property type="match status" value="1"/>
</dbReference>
<dbReference type="RefSeq" id="XP_014567409.1">
    <property type="nucleotide sequence ID" value="XM_014711923.1"/>
</dbReference>
<dbReference type="AlphaFoldDB" id="G7E138"/>
<keyword evidence="4 6" id="KW-0863">Zinc-finger</keyword>
<dbReference type="CDD" id="cd16536">
    <property type="entry name" value="RING-HC_RNF10"/>
    <property type="match status" value="1"/>
</dbReference>
<dbReference type="InterPro" id="IPR018957">
    <property type="entry name" value="Znf_C3HC4_RING-type"/>
</dbReference>
<dbReference type="InterPro" id="IPR017907">
    <property type="entry name" value="Znf_RING_CS"/>
</dbReference>
<feature type="compositionally biased region" description="Basic and acidic residues" evidence="7">
    <location>
        <begin position="585"/>
        <end position="606"/>
    </location>
</feature>
<feature type="compositionally biased region" description="Low complexity" evidence="7">
    <location>
        <begin position="59"/>
        <end position="71"/>
    </location>
</feature>
<dbReference type="InterPro" id="IPR013083">
    <property type="entry name" value="Znf_RING/FYVE/PHD"/>
</dbReference>
<sequence>MAYRPAANATPGSLYGASASGSATASGSGTHTKPADIVMSSQSAFSLTHSTQPGRRQSHGSSGANSNSGSHNDGHKGGRKSRHHRIDADNLLAFHLPPRHEENHHYSHQASSSARRSRQSTWNHRNWYDKERYTNAQYRFMLKPTYDYTVHFVDPDIYFSWPDVLQVLVPTTSALKPPVLPNVAQAVQSQLTASPPADLFCPICLSEPVAPRMTKCGHIFCYPCLLHYIELAESKWAKCPVCTDAIYGKDLKSVKWTDPAAISAEHTLLVSQFEPDAKARAVFAPTPIGMPEARYLTMRLMHRPQMTTMALPKSSSWPSEAVPPLVAPWHFTPDAFAFARFLLASPDYMTAELASDMTQLEREERLLTRLAGKEDIGVTFVRAAMKKVADQTDKVGELKKHSVMSARKQALRDLKQLQDAETAAHRRYLSQALKLPVPSDTEPEEQSDISTEVRTVLEHTHLDLVQPTKTKKNVNPPPPEAAAWTYYQAASGQHIYLHALDIRILQAHFGSYASFPETLTVKVQAVDEGSMDDDMRRKCKWLSHLPSACDVAFIETDLTGIVGQEALDSFAAPLKQRLNKRKEKLKREDKEKARIDAENREKDRESLYSMPIRGQTSMLSAEEFSASFSSSYGTSLSVSPQPHSPRPSLDEGPRTVWGTRSVPVAAHPVAAHEAEEGYSDDDRLWQLDAIEAKPAPPASGRKKKKGVTINLSAGGQRAY</sequence>
<dbReference type="Pfam" id="PF00097">
    <property type="entry name" value="zf-C3HC4"/>
    <property type="match status" value="1"/>
</dbReference>
<feature type="region of interest" description="Disordered" evidence="7">
    <location>
        <begin position="582"/>
        <end position="611"/>
    </location>
</feature>
<dbReference type="STRING" id="764103.G7E138"/>
<evidence type="ECO:0000256" key="3">
    <source>
        <dbReference type="ARBA" id="ARBA00022723"/>
    </source>
</evidence>
<accession>G7E138</accession>
<feature type="domain" description="RING-type" evidence="8">
    <location>
        <begin position="201"/>
        <end position="243"/>
    </location>
</feature>